<dbReference type="SUPFAM" id="SSF51735">
    <property type="entry name" value="NAD(P)-binding Rossmann-fold domains"/>
    <property type="match status" value="1"/>
</dbReference>
<dbReference type="Pfam" id="PF08240">
    <property type="entry name" value="ADH_N"/>
    <property type="match status" value="1"/>
</dbReference>
<sequence>MRAVVCRKIGDPTEAMSESSAIYVNEEQPRPTLSSSSGTSLRVRVVAASVNFATVLTVEGKYQERPKLPFIPGSDYAGIVIEVGREVTDFNPGDAVCGVVDSNSGTLAEEIVTEVDRTYKVPKGVDLVQAGGLPVAFGTSHVALVHRAHLQVGQVLLVLGAGGGVGTAAVQIGKICGAIVIAAARGQEKAKLLKDLGADYVVDPSDGGLIKSVQAFLKSKNLKGVDVLYDPVGGKLFKDSMKLLKWGAHILIIGFASGEIPSIPANIVLVKNWTVHGLYWGSYLQHKPEVVQESIQELLEMLGKGTLRVNVSHTFSLDQANQAFATIQQRQVMGKVMILPGEKLDDMNSTTTGAISKL</sequence>
<dbReference type="PANTHER" id="PTHR43677:SF4">
    <property type="entry name" value="QUINONE OXIDOREDUCTASE-LIKE PROTEIN 2"/>
    <property type="match status" value="1"/>
</dbReference>
<dbReference type="InterPro" id="IPR036291">
    <property type="entry name" value="NAD(P)-bd_dom_sf"/>
</dbReference>
<dbReference type="PROSITE" id="PS01162">
    <property type="entry name" value="QOR_ZETA_CRYSTAL"/>
    <property type="match status" value="1"/>
</dbReference>
<dbReference type="SMART" id="SM00829">
    <property type="entry name" value="PKS_ER"/>
    <property type="match status" value="1"/>
</dbReference>
<accession>A0ABP0VDW1</accession>
<dbReference type="CDD" id="cd08241">
    <property type="entry name" value="QOR1"/>
    <property type="match status" value="1"/>
</dbReference>
<proteinExistence type="predicted"/>
<feature type="domain" description="Enoyl reductase (ER)" evidence="1">
    <location>
        <begin position="17"/>
        <end position="338"/>
    </location>
</feature>
<name>A0ABP0VDW1_9BRYO</name>
<dbReference type="InterPro" id="IPR011032">
    <property type="entry name" value="GroES-like_sf"/>
</dbReference>
<dbReference type="Gene3D" id="3.90.180.10">
    <property type="entry name" value="Medium-chain alcohol dehydrogenases, catalytic domain"/>
    <property type="match status" value="1"/>
</dbReference>
<evidence type="ECO:0000259" key="1">
    <source>
        <dbReference type="SMART" id="SM00829"/>
    </source>
</evidence>
<gene>
    <name evidence="2" type="ORF">CSSPJE1EN1_LOCUS27058</name>
</gene>
<protein>
    <recommendedName>
        <fullName evidence="1">Enoyl reductase (ER) domain-containing protein</fullName>
    </recommendedName>
</protein>
<dbReference type="Gene3D" id="3.40.50.720">
    <property type="entry name" value="NAD(P)-binding Rossmann-like Domain"/>
    <property type="match status" value="1"/>
</dbReference>
<keyword evidence="3" id="KW-1185">Reference proteome</keyword>
<reference evidence="2" key="1">
    <citation type="submission" date="2024-02" db="EMBL/GenBank/DDBJ databases">
        <authorList>
            <consortium name="ELIXIR-Norway"/>
            <consortium name="Elixir Norway"/>
        </authorList>
    </citation>
    <scope>NUCLEOTIDE SEQUENCE</scope>
</reference>
<dbReference type="SUPFAM" id="SSF50129">
    <property type="entry name" value="GroES-like"/>
    <property type="match status" value="1"/>
</dbReference>
<dbReference type="InterPro" id="IPR013149">
    <property type="entry name" value="ADH-like_C"/>
</dbReference>
<dbReference type="Proteomes" id="UP001497444">
    <property type="component" value="Unassembled WGS sequence"/>
</dbReference>
<organism evidence="2 3">
    <name type="scientific">Sphagnum jensenii</name>
    <dbReference type="NCBI Taxonomy" id="128206"/>
    <lineage>
        <taxon>Eukaryota</taxon>
        <taxon>Viridiplantae</taxon>
        <taxon>Streptophyta</taxon>
        <taxon>Embryophyta</taxon>
        <taxon>Bryophyta</taxon>
        <taxon>Sphagnophytina</taxon>
        <taxon>Sphagnopsida</taxon>
        <taxon>Sphagnales</taxon>
        <taxon>Sphagnaceae</taxon>
        <taxon>Sphagnum</taxon>
    </lineage>
</organism>
<evidence type="ECO:0000313" key="2">
    <source>
        <dbReference type="EMBL" id="CAK9251680.1"/>
    </source>
</evidence>
<dbReference type="InterPro" id="IPR020843">
    <property type="entry name" value="ER"/>
</dbReference>
<dbReference type="PANTHER" id="PTHR43677">
    <property type="entry name" value="SHORT-CHAIN DEHYDROGENASE/REDUCTASE"/>
    <property type="match status" value="1"/>
</dbReference>
<dbReference type="InterPro" id="IPR051397">
    <property type="entry name" value="Zn-ADH-like_protein"/>
</dbReference>
<dbReference type="InterPro" id="IPR002364">
    <property type="entry name" value="Quin_OxRdtase/zeta-crystal_CS"/>
</dbReference>
<dbReference type="InterPro" id="IPR013154">
    <property type="entry name" value="ADH-like_N"/>
</dbReference>
<evidence type="ECO:0000313" key="3">
    <source>
        <dbReference type="Proteomes" id="UP001497444"/>
    </source>
</evidence>
<comment type="caution">
    <text evidence="2">The sequence shown here is derived from an EMBL/GenBank/DDBJ whole genome shotgun (WGS) entry which is preliminary data.</text>
</comment>
<dbReference type="Pfam" id="PF00107">
    <property type="entry name" value="ADH_zinc_N"/>
    <property type="match status" value="1"/>
</dbReference>
<dbReference type="EMBL" id="CAXAQS010000447">
    <property type="protein sequence ID" value="CAK9251680.1"/>
    <property type="molecule type" value="Genomic_DNA"/>
</dbReference>